<dbReference type="GO" id="GO:0005737">
    <property type="term" value="C:cytoplasm"/>
    <property type="evidence" value="ECO:0007669"/>
    <property type="project" value="UniProtKB-SubCell"/>
</dbReference>
<comment type="function">
    <text evidence="3">Participates in chromosomal partition during cell division. May act via the formation of a condensin-like complex containing Smc and ScpB that pull DNA away from mid-cell into both cell halves.</text>
</comment>
<evidence type="ECO:0000256" key="3">
    <source>
        <dbReference type="HAMAP-Rule" id="MF_01805"/>
    </source>
</evidence>
<keyword evidence="5" id="KW-1185">Reference proteome</keyword>
<keyword evidence="3" id="KW-0132">Cell division</keyword>
<sequence length="251" mass="29051">MTTLQVKLDAFEGPLDLLLHLIDKAEVDIYEVSISTITEQYLTVLEEAKAWNMEIASEFMVMAATLLSLKSRMLLPPTIKETEIADDEGDWLDPREELIERLLVYKQFKRLGDQLEELESEQSRVYSRLPLDLTPFTPTKNPLEGISPDDLWKALFALLEQKKNEPEPSLTKLAREEISVSDRMEQIFEELLQKGELWFSNILESEMVTRERLITTFLAILELMKTKPITCRQGELFSDICIRLVRARESV</sequence>
<dbReference type="Proteomes" id="UP000430692">
    <property type="component" value="Unassembled WGS sequence"/>
</dbReference>
<dbReference type="HAMAP" id="MF_01805">
    <property type="entry name" value="ScpA"/>
    <property type="match status" value="1"/>
</dbReference>
<evidence type="ECO:0000313" key="5">
    <source>
        <dbReference type="Proteomes" id="UP000430692"/>
    </source>
</evidence>
<dbReference type="AlphaFoldDB" id="A0A6I4VL85"/>
<protein>
    <recommendedName>
        <fullName evidence="2 3">Segregation and condensation protein A</fullName>
    </recommendedName>
</protein>
<dbReference type="Gene3D" id="6.10.250.2410">
    <property type="match status" value="1"/>
</dbReference>
<comment type="similarity">
    <text evidence="3">Belongs to the ScpA family.</text>
</comment>
<proteinExistence type="inferred from homology"/>
<organism evidence="4 5">
    <name type="scientific">Shimazuella alba</name>
    <dbReference type="NCBI Taxonomy" id="2690964"/>
    <lineage>
        <taxon>Bacteria</taxon>
        <taxon>Bacillati</taxon>
        <taxon>Bacillota</taxon>
        <taxon>Bacilli</taxon>
        <taxon>Bacillales</taxon>
        <taxon>Thermoactinomycetaceae</taxon>
        <taxon>Shimazuella</taxon>
    </lineage>
</organism>
<evidence type="ECO:0000313" key="4">
    <source>
        <dbReference type="EMBL" id="MXQ52197.1"/>
    </source>
</evidence>
<reference evidence="4 5" key="1">
    <citation type="submission" date="2019-12" db="EMBL/GenBank/DDBJ databases">
        <title>Whole-genome analyses of novel actinobacteria.</title>
        <authorList>
            <person name="Sahin N."/>
            <person name="Saygin H."/>
        </authorList>
    </citation>
    <scope>NUCLEOTIDE SEQUENCE [LARGE SCALE GENOMIC DNA]</scope>
    <source>
        <strain evidence="4 5">KC615</strain>
    </source>
</reference>
<accession>A0A6I4VL85</accession>
<keyword evidence="3" id="KW-0963">Cytoplasm</keyword>
<keyword evidence="1 3" id="KW-0159">Chromosome partition</keyword>
<dbReference type="GO" id="GO:0006260">
    <property type="term" value="P:DNA replication"/>
    <property type="evidence" value="ECO:0007669"/>
    <property type="project" value="UniProtKB-UniRule"/>
</dbReference>
<keyword evidence="3" id="KW-0131">Cell cycle</keyword>
<dbReference type="Pfam" id="PF02616">
    <property type="entry name" value="SMC_ScpA"/>
    <property type="match status" value="1"/>
</dbReference>
<comment type="subunit">
    <text evidence="3">Component of a cohesin-like complex composed of ScpA, ScpB and the Smc homodimer, in which ScpA and ScpB bind to the head domain of Smc. The presence of the three proteins is required for the association of the complex with DNA.</text>
</comment>
<dbReference type="InterPro" id="IPR003768">
    <property type="entry name" value="ScpA"/>
</dbReference>
<dbReference type="PANTHER" id="PTHR33969:SF2">
    <property type="entry name" value="SEGREGATION AND CONDENSATION PROTEIN A"/>
    <property type="match status" value="1"/>
</dbReference>
<dbReference type="InterPro" id="IPR023093">
    <property type="entry name" value="ScpA-like_C"/>
</dbReference>
<evidence type="ECO:0000256" key="2">
    <source>
        <dbReference type="ARBA" id="ARBA00044777"/>
    </source>
</evidence>
<dbReference type="GO" id="GO:0051301">
    <property type="term" value="P:cell division"/>
    <property type="evidence" value="ECO:0007669"/>
    <property type="project" value="UniProtKB-KW"/>
</dbReference>
<dbReference type="Gene3D" id="1.10.10.580">
    <property type="entry name" value="Structural maintenance of chromosome 1. Chain E"/>
    <property type="match status" value="1"/>
</dbReference>
<dbReference type="GO" id="GO:0007059">
    <property type="term" value="P:chromosome segregation"/>
    <property type="evidence" value="ECO:0007669"/>
    <property type="project" value="UniProtKB-UniRule"/>
</dbReference>
<comment type="caution">
    <text evidence="4">The sequence shown here is derived from an EMBL/GenBank/DDBJ whole genome shotgun (WGS) entry which is preliminary data.</text>
</comment>
<dbReference type="PANTHER" id="PTHR33969">
    <property type="entry name" value="SEGREGATION AND CONDENSATION PROTEIN A"/>
    <property type="match status" value="1"/>
</dbReference>
<comment type="subcellular location">
    <subcellularLocation>
        <location evidence="3">Cytoplasm</location>
    </subcellularLocation>
    <text evidence="3">Associated with two foci at the outer edges of the nucleoid region in young cells, and at four foci within both cell halves in older cells.</text>
</comment>
<dbReference type="EMBL" id="WUUL01000001">
    <property type="protein sequence ID" value="MXQ52197.1"/>
    <property type="molecule type" value="Genomic_DNA"/>
</dbReference>
<gene>
    <name evidence="3" type="primary">scpA</name>
    <name evidence="4" type="ORF">GSM42_00220</name>
</gene>
<name>A0A6I4VL85_9BACL</name>
<evidence type="ECO:0000256" key="1">
    <source>
        <dbReference type="ARBA" id="ARBA00022829"/>
    </source>
</evidence>